<name>A0A3D9Z9Z2_9HYPH</name>
<sequence>MALYKSGAYLTQSDDAAFDKEYSPGTAPPHSGIYRCMGCHREVVAEEQRALPPQNHHQHTPSQGTVRWKMIVYADHSPK</sequence>
<comment type="caution">
    <text evidence="1">The sequence shown here is derived from an EMBL/GenBank/DDBJ whole genome shotgun (WGS) entry which is preliminary data.</text>
</comment>
<organism evidence="1 2">
    <name type="scientific">Methylovirgula ligni</name>
    <dbReference type="NCBI Taxonomy" id="569860"/>
    <lineage>
        <taxon>Bacteria</taxon>
        <taxon>Pseudomonadati</taxon>
        <taxon>Pseudomonadota</taxon>
        <taxon>Alphaproteobacteria</taxon>
        <taxon>Hyphomicrobiales</taxon>
        <taxon>Beijerinckiaceae</taxon>
        <taxon>Methylovirgula</taxon>
    </lineage>
</organism>
<gene>
    <name evidence="1" type="ORF">DES32_1727</name>
</gene>
<proteinExistence type="predicted"/>
<evidence type="ECO:0008006" key="3">
    <source>
        <dbReference type="Google" id="ProtNLM"/>
    </source>
</evidence>
<protein>
    <recommendedName>
        <fullName evidence="3">Protein L</fullName>
    </recommendedName>
</protein>
<evidence type="ECO:0000313" key="1">
    <source>
        <dbReference type="EMBL" id="REF88086.1"/>
    </source>
</evidence>
<evidence type="ECO:0000313" key="2">
    <source>
        <dbReference type="Proteomes" id="UP000256900"/>
    </source>
</evidence>
<accession>A0A3D9Z9Z2</accession>
<dbReference type="EMBL" id="QUMO01000002">
    <property type="protein sequence ID" value="REF88086.1"/>
    <property type="molecule type" value="Genomic_DNA"/>
</dbReference>
<dbReference type="Proteomes" id="UP000256900">
    <property type="component" value="Unassembled WGS sequence"/>
</dbReference>
<reference evidence="1 2" key="1">
    <citation type="submission" date="2018-08" db="EMBL/GenBank/DDBJ databases">
        <title>Genomic Encyclopedia of Type Strains, Phase IV (KMG-IV): sequencing the most valuable type-strain genomes for metagenomic binning, comparative biology and taxonomic classification.</title>
        <authorList>
            <person name="Goeker M."/>
        </authorList>
    </citation>
    <scope>NUCLEOTIDE SEQUENCE [LARGE SCALE GENOMIC DNA]</scope>
    <source>
        <strain evidence="1 2">BW863</strain>
    </source>
</reference>
<keyword evidence="2" id="KW-1185">Reference proteome</keyword>
<dbReference type="AlphaFoldDB" id="A0A3D9Z9Z2"/>
<dbReference type="RefSeq" id="WP_181902956.1">
    <property type="nucleotide sequence ID" value="NZ_CP025086.1"/>
</dbReference>